<proteinExistence type="inferred from homology"/>
<evidence type="ECO:0000256" key="4">
    <source>
        <dbReference type="ARBA" id="ARBA00023163"/>
    </source>
</evidence>
<sequence>MEVMGSAKSGQIRTLYREHRRWLTLFVQRRLGCPHSSADLVHDTYLRILASGVVLDSGDSRRYLAHIAKGLVVDRYRRRRIESAYLEYLRQQPVELFPSPENRVQMIETLVEVSALLQRLPEKVRLALLLRQLEGLSYRDIAKRLQVSISSVEKYVARALQGCMMVALGERP</sequence>
<organism evidence="7 8">
    <name type="scientific">Microbulbifer spongiae</name>
    <dbReference type="NCBI Taxonomy" id="2944933"/>
    <lineage>
        <taxon>Bacteria</taxon>
        <taxon>Pseudomonadati</taxon>
        <taxon>Pseudomonadota</taxon>
        <taxon>Gammaproteobacteria</taxon>
        <taxon>Cellvibrionales</taxon>
        <taxon>Microbulbiferaceae</taxon>
        <taxon>Microbulbifer</taxon>
    </lineage>
</organism>
<evidence type="ECO:0000313" key="8">
    <source>
        <dbReference type="Proteomes" id="UP001321520"/>
    </source>
</evidence>
<evidence type="ECO:0000259" key="5">
    <source>
        <dbReference type="Pfam" id="PF04542"/>
    </source>
</evidence>
<evidence type="ECO:0000259" key="6">
    <source>
        <dbReference type="Pfam" id="PF08281"/>
    </source>
</evidence>
<dbReference type="InterPro" id="IPR014284">
    <property type="entry name" value="RNA_pol_sigma-70_dom"/>
</dbReference>
<dbReference type="Gene3D" id="1.10.1740.10">
    <property type="match status" value="1"/>
</dbReference>
<keyword evidence="2" id="KW-0805">Transcription regulation</keyword>
<evidence type="ECO:0000256" key="1">
    <source>
        <dbReference type="ARBA" id="ARBA00010641"/>
    </source>
</evidence>
<gene>
    <name evidence="7" type="ORF">M8T91_16590</name>
</gene>
<keyword evidence="3" id="KW-0731">Sigma factor</keyword>
<comment type="similarity">
    <text evidence="1">Belongs to the sigma-70 factor family. ECF subfamily.</text>
</comment>
<dbReference type="PANTHER" id="PTHR43133">
    <property type="entry name" value="RNA POLYMERASE ECF-TYPE SIGMA FACTO"/>
    <property type="match status" value="1"/>
</dbReference>
<dbReference type="InterPro" id="IPR013325">
    <property type="entry name" value="RNA_pol_sigma_r2"/>
</dbReference>
<dbReference type="Pfam" id="PF04542">
    <property type="entry name" value="Sigma70_r2"/>
    <property type="match status" value="1"/>
</dbReference>
<dbReference type="SUPFAM" id="SSF88659">
    <property type="entry name" value="Sigma3 and sigma4 domains of RNA polymerase sigma factors"/>
    <property type="match status" value="1"/>
</dbReference>
<dbReference type="Proteomes" id="UP001321520">
    <property type="component" value="Chromosome"/>
</dbReference>
<dbReference type="EMBL" id="CP098023">
    <property type="protein sequence ID" value="WKD49491.1"/>
    <property type="molecule type" value="Genomic_DNA"/>
</dbReference>
<dbReference type="Gene3D" id="1.10.10.10">
    <property type="entry name" value="Winged helix-like DNA-binding domain superfamily/Winged helix DNA-binding domain"/>
    <property type="match status" value="1"/>
</dbReference>
<dbReference type="Pfam" id="PF08281">
    <property type="entry name" value="Sigma70_r4_2"/>
    <property type="match status" value="1"/>
</dbReference>
<name>A0ABY9EFG6_9GAMM</name>
<keyword evidence="8" id="KW-1185">Reference proteome</keyword>
<feature type="domain" description="RNA polymerase sigma-70 region 2" evidence="5">
    <location>
        <begin position="15"/>
        <end position="80"/>
    </location>
</feature>
<keyword evidence="4" id="KW-0804">Transcription</keyword>
<dbReference type="CDD" id="cd06171">
    <property type="entry name" value="Sigma70_r4"/>
    <property type="match status" value="1"/>
</dbReference>
<evidence type="ECO:0000256" key="3">
    <source>
        <dbReference type="ARBA" id="ARBA00023082"/>
    </source>
</evidence>
<evidence type="ECO:0000256" key="2">
    <source>
        <dbReference type="ARBA" id="ARBA00023015"/>
    </source>
</evidence>
<dbReference type="InterPro" id="IPR013324">
    <property type="entry name" value="RNA_pol_sigma_r3/r4-like"/>
</dbReference>
<dbReference type="RefSeq" id="WP_301415327.1">
    <property type="nucleotide sequence ID" value="NZ_CP098023.1"/>
</dbReference>
<feature type="domain" description="RNA polymerase sigma factor 70 region 4 type 2" evidence="6">
    <location>
        <begin position="112"/>
        <end position="161"/>
    </location>
</feature>
<dbReference type="InterPro" id="IPR007627">
    <property type="entry name" value="RNA_pol_sigma70_r2"/>
</dbReference>
<reference evidence="7 8" key="1">
    <citation type="submission" date="2022-05" db="EMBL/GenBank/DDBJ databases">
        <title>Microbulbifer sp. nov., isolated from sponge.</title>
        <authorList>
            <person name="Gao L."/>
        </authorList>
    </citation>
    <scope>NUCLEOTIDE SEQUENCE [LARGE SCALE GENOMIC DNA]</scope>
    <source>
        <strain evidence="7 8">MI-G</strain>
    </source>
</reference>
<dbReference type="InterPro" id="IPR013249">
    <property type="entry name" value="RNA_pol_sigma70_r4_t2"/>
</dbReference>
<dbReference type="SUPFAM" id="SSF88946">
    <property type="entry name" value="Sigma2 domain of RNA polymerase sigma factors"/>
    <property type="match status" value="1"/>
</dbReference>
<evidence type="ECO:0000313" key="7">
    <source>
        <dbReference type="EMBL" id="WKD49491.1"/>
    </source>
</evidence>
<dbReference type="InterPro" id="IPR039425">
    <property type="entry name" value="RNA_pol_sigma-70-like"/>
</dbReference>
<accession>A0ABY9EFG6</accession>
<protein>
    <submittedName>
        <fullName evidence="7">Sigma-70 family RNA polymerase sigma factor</fullName>
    </submittedName>
</protein>
<dbReference type="PANTHER" id="PTHR43133:SF63">
    <property type="entry name" value="RNA POLYMERASE SIGMA FACTOR FECI-RELATED"/>
    <property type="match status" value="1"/>
</dbReference>
<dbReference type="NCBIfam" id="TIGR02937">
    <property type="entry name" value="sigma70-ECF"/>
    <property type="match status" value="1"/>
</dbReference>
<dbReference type="InterPro" id="IPR036388">
    <property type="entry name" value="WH-like_DNA-bd_sf"/>
</dbReference>